<protein>
    <recommendedName>
        <fullName evidence="4">ACB domain-containing protein</fullName>
    </recommendedName>
</protein>
<dbReference type="AlphaFoldDB" id="A0AAV5DDY2"/>
<feature type="compositionally biased region" description="Polar residues" evidence="3">
    <location>
        <begin position="531"/>
        <end position="546"/>
    </location>
</feature>
<dbReference type="EMBL" id="BQKI01000015">
    <property type="protein sequence ID" value="GJN08496.1"/>
    <property type="molecule type" value="Genomic_DNA"/>
</dbReference>
<evidence type="ECO:0000259" key="4">
    <source>
        <dbReference type="PROSITE" id="PS51228"/>
    </source>
</evidence>
<dbReference type="GO" id="GO:0006631">
    <property type="term" value="P:fatty acid metabolic process"/>
    <property type="evidence" value="ECO:0007669"/>
    <property type="project" value="TreeGrafter"/>
</dbReference>
<dbReference type="Gene3D" id="1.20.80.10">
    <property type="match status" value="1"/>
</dbReference>
<feature type="region of interest" description="Disordered" evidence="3">
    <location>
        <begin position="507"/>
        <end position="546"/>
    </location>
</feature>
<proteinExistence type="inferred from homology"/>
<dbReference type="InterPro" id="IPR000582">
    <property type="entry name" value="Acyl-CoA-binding_protein"/>
</dbReference>
<evidence type="ECO:0000256" key="2">
    <source>
        <dbReference type="ARBA" id="ARBA00023121"/>
    </source>
</evidence>
<dbReference type="PANTHER" id="PTHR23310:SF105">
    <property type="entry name" value="ACYL-COA-BINDING DOMAIN-CONTAINING PROTEIN 5"/>
    <property type="match status" value="1"/>
</dbReference>
<reference evidence="5" key="1">
    <citation type="journal article" date="2018" name="DNA Res.">
        <title>Multiple hybrid de novo genome assembly of finger millet, an orphan allotetraploid crop.</title>
        <authorList>
            <person name="Hatakeyama M."/>
            <person name="Aluri S."/>
            <person name="Balachadran M.T."/>
            <person name="Sivarajan S.R."/>
            <person name="Patrignani A."/>
            <person name="Gruter S."/>
            <person name="Poveda L."/>
            <person name="Shimizu-Inatsugi R."/>
            <person name="Baeten J."/>
            <person name="Francoijs K.J."/>
            <person name="Nataraja K.N."/>
            <person name="Reddy Y.A.N."/>
            <person name="Phadnis S."/>
            <person name="Ravikumar R.L."/>
            <person name="Schlapbach R."/>
            <person name="Sreeman S.M."/>
            <person name="Shimizu K.K."/>
        </authorList>
    </citation>
    <scope>NUCLEOTIDE SEQUENCE</scope>
</reference>
<comment type="similarity">
    <text evidence="1">Belongs to the ACBP family.</text>
</comment>
<keyword evidence="6" id="KW-1185">Reference proteome</keyword>
<dbReference type="InterPro" id="IPR014352">
    <property type="entry name" value="FERM/acyl-CoA-bd_prot_sf"/>
</dbReference>
<evidence type="ECO:0000256" key="3">
    <source>
        <dbReference type="SAM" id="MobiDB-lite"/>
    </source>
</evidence>
<dbReference type="InterPro" id="IPR035984">
    <property type="entry name" value="Acyl-CoA-binding_sf"/>
</dbReference>
<feature type="region of interest" description="Disordered" evidence="3">
    <location>
        <begin position="175"/>
        <end position="196"/>
    </location>
</feature>
<feature type="domain" description="ACB" evidence="4">
    <location>
        <begin position="395"/>
        <end position="486"/>
    </location>
</feature>
<name>A0AAV5DDY2_ELECO</name>
<evidence type="ECO:0000313" key="6">
    <source>
        <dbReference type="Proteomes" id="UP001054889"/>
    </source>
</evidence>
<dbReference type="Pfam" id="PF00887">
    <property type="entry name" value="ACBP"/>
    <property type="match status" value="1"/>
</dbReference>
<keyword evidence="2" id="KW-0446">Lipid-binding</keyword>
<sequence length="546" mass="58561">MALLFELLLTAAVTLLAAFLLATFFAANEPRREPDRAAAAAIAEEVVEEERIIEVDEVKRSDRKAAVSVSEAEGWVEVEKAPAVVAKEVDEEPECSSQPDEEGVPLKAARAVTPPGAGLQEEVDVSEKRCDLTASAPTTGVVVLEANPHVLVAETVPRELLDLVGQAENVKAKQHALGGAEAAPDEGFGAQPEEQGVQVAEALPTKLEAVEAEHHHLVSEVSPPSAEVVDAGMEESVQAIEVRPCELAAETASEEIPDVVSAKMEEHVVEAKENELTADSVPQAALHVPLAEKEEELQIQQHIEEPVDRVEEVQSREEAKYETHPVDQQEELVPEEELVATKTGVVVVSNEGSSSDKVVPESPVEVVTLQGPPEEEDAEANMDFGEWEGIERSEVEKRFGAAAAYAASEAGATALSKLNSDVQLQLQGLLKVAIDGPCYDSTQPLTLRPSSRAKWVAWQKLGNMNPEIAMEKYMNLLSEVIPGWLGNETTDTKKNETGAVNTILTMAATSDQQSHRGNEESTGIDEGHLTASPNPDKGQSSNIPAE</sequence>
<reference evidence="5" key="2">
    <citation type="submission" date="2021-12" db="EMBL/GenBank/DDBJ databases">
        <title>Resequencing data analysis of finger millet.</title>
        <authorList>
            <person name="Hatakeyama M."/>
            <person name="Aluri S."/>
            <person name="Balachadran M.T."/>
            <person name="Sivarajan S.R."/>
            <person name="Poveda L."/>
            <person name="Shimizu-Inatsugi R."/>
            <person name="Schlapbach R."/>
            <person name="Sreeman S.M."/>
            <person name="Shimizu K.K."/>
        </authorList>
    </citation>
    <scope>NUCLEOTIDE SEQUENCE</scope>
</reference>
<dbReference type="GO" id="GO:0000062">
    <property type="term" value="F:fatty-acyl-CoA binding"/>
    <property type="evidence" value="ECO:0007669"/>
    <property type="project" value="InterPro"/>
</dbReference>
<dbReference type="PROSITE" id="PS51228">
    <property type="entry name" value="ACB_2"/>
    <property type="match status" value="1"/>
</dbReference>
<dbReference type="PANTHER" id="PTHR23310">
    <property type="entry name" value="ACYL-COA-BINDING PROTEIN, ACBP"/>
    <property type="match status" value="1"/>
</dbReference>
<dbReference type="Proteomes" id="UP001054889">
    <property type="component" value="Unassembled WGS sequence"/>
</dbReference>
<accession>A0AAV5DDY2</accession>
<organism evidence="5 6">
    <name type="scientific">Eleusine coracana subsp. coracana</name>
    <dbReference type="NCBI Taxonomy" id="191504"/>
    <lineage>
        <taxon>Eukaryota</taxon>
        <taxon>Viridiplantae</taxon>
        <taxon>Streptophyta</taxon>
        <taxon>Embryophyta</taxon>
        <taxon>Tracheophyta</taxon>
        <taxon>Spermatophyta</taxon>
        <taxon>Magnoliopsida</taxon>
        <taxon>Liliopsida</taxon>
        <taxon>Poales</taxon>
        <taxon>Poaceae</taxon>
        <taxon>PACMAD clade</taxon>
        <taxon>Chloridoideae</taxon>
        <taxon>Cynodonteae</taxon>
        <taxon>Eleusininae</taxon>
        <taxon>Eleusine</taxon>
    </lineage>
</organism>
<evidence type="ECO:0000256" key="1">
    <source>
        <dbReference type="ARBA" id="ARBA00005567"/>
    </source>
</evidence>
<comment type="caution">
    <text evidence="5">The sequence shown here is derived from an EMBL/GenBank/DDBJ whole genome shotgun (WGS) entry which is preliminary data.</text>
</comment>
<gene>
    <name evidence="5" type="primary">ga26423</name>
    <name evidence="5" type="ORF">PR202_ga26423</name>
</gene>
<dbReference type="SUPFAM" id="SSF47027">
    <property type="entry name" value="Acyl-CoA binding protein"/>
    <property type="match status" value="1"/>
</dbReference>
<evidence type="ECO:0000313" key="5">
    <source>
        <dbReference type="EMBL" id="GJN08496.1"/>
    </source>
</evidence>